<evidence type="ECO:0000256" key="3">
    <source>
        <dbReference type="ARBA" id="ARBA00023239"/>
    </source>
</evidence>
<accession>A0A381U428</accession>
<dbReference type="PANTHER" id="PTHR42738">
    <property type="entry name" value="HYDROXYMETHYLGLUTARYL-COA LYASE"/>
    <property type="match status" value="1"/>
</dbReference>
<keyword evidence="3" id="KW-0456">Lyase</keyword>
<gene>
    <name evidence="5" type="ORF">METZ01_LOCUS75849</name>
</gene>
<evidence type="ECO:0000256" key="1">
    <source>
        <dbReference type="ARBA" id="ARBA00009405"/>
    </source>
</evidence>
<protein>
    <recommendedName>
        <fullName evidence="4">Pyruvate carboxyltransferase domain-containing protein</fullName>
    </recommendedName>
</protein>
<proteinExistence type="inferred from homology"/>
<dbReference type="InterPro" id="IPR013785">
    <property type="entry name" value="Aldolase_TIM"/>
</dbReference>
<reference evidence="5" key="1">
    <citation type="submission" date="2018-05" db="EMBL/GenBank/DDBJ databases">
        <authorList>
            <person name="Lanie J.A."/>
            <person name="Ng W.-L."/>
            <person name="Kazmierczak K.M."/>
            <person name="Andrzejewski T.M."/>
            <person name="Davidsen T.M."/>
            <person name="Wayne K.J."/>
            <person name="Tettelin H."/>
            <person name="Glass J.I."/>
            <person name="Rusch D."/>
            <person name="Podicherti R."/>
            <person name="Tsui H.-C.T."/>
            <person name="Winkler M.E."/>
        </authorList>
    </citation>
    <scope>NUCLEOTIDE SEQUENCE</scope>
</reference>
<evidence type="ECO:0000313" key="5">
    <source>
        <dbReference type="EMBL" id="SVA22995.1"/>
    </source>
</evidence>
<dbReference type="EMBL" id="UINC01005699">
    <property type="protein sequence ID" value="SVA22995.1"/>
    <property type="molecule type" value="Genomic_DNA"/>
</dbReference>
<evidence type="ECO:0000259" key="4">
    <source>
        <dbReference type="PROSITE" id="PS50991"/>
    </source>
</evidence>
<dbReference type="GO" id="GO:0004419">
    <property type="term" value="F:hydroxymethylglutaryl-CoA lyase activity"/>
    <property type="evidence" value="ECO:0007669"/>
    <property type="project" value="TreeGrafter"/>
</dbReference>
<dbReference type="Pfam" id="PF00682">
    <property type="entry name" value="HMGL-like"/>
    <property type="match status" value="1"/>
</dbReference>
<dbReference type="InterPro" id="IPR000891">
    <property type="entry name" value="PYR_CT"/>
</dbReference>
<dbReference type="PANTHER" id="PTHR42738:SF7">
    <property type="entry name" value="HYDROXYMETHYLGLUTARYL-COA LYASE"/>
    <property type="match status" value="1"/>
</dbReference>
<feature type="non-terminal residue" evidence="5">
    <location>
        <position position="277"/>
    </location>
</feature>
<dbReference type="GO" id="GO:0006552">
    <property type="term" value="P:L-leucine catabolic process"/>
    <property type="evidence" value="ECO:0007669"/>
    <property type="project" value="TreeGrafter"/>
</dbReference>
<dbReference type="NCBIfam" id="NF004283">
    <property type="entry name" value="PRK05692.1"/>
    <property type="match status" value="1"/>
</dbReference>
<feature type="non-terminal residue" evidence="5">
    <location>
        <position position="1"/>
    </location>
</feature>
<dbReference type="InterPro" id="IPR043594">
    <property type="entry name" value="HMGL"/>
</dbReference>
<dbReference type="AlphaFoldDB" id="A0A381U428"/>
<comment type="similarity">
    <text evidence="1">Belongs to the HMG-CoA lyase family.</text>
</comment>
<organism evidence="5">
    <name type="scientific">marine metagenome</name>
    <dbReference type="NCBI Taxonomy" id="408172"/>
    <lineage>
        <taxon>unclassified sequences</taxon>
        <taxon>metagenomes</taxon>
        <taxon>ecological metagenomes</taxon>
    </lineage>
</organism>
<dbReference type="FunFam" id="3.20.20.70:FF:000071">
    <property type="entry name" value="Hydroxymethylglutaryl-CoA lyase"/>
    <property type="match status" value="1"/>
</dbReference>
<evidence type="ECO:0000256" key="2">
    <source>
        <dbReference type="ARBA" id="ARBA00022723"/>
    </source>
</evidence>
<dbReference type="GO" id="GO:0046872">
    <property type="term" value="F:metal ion binding"/>
    <property type="evidence" value="ECO:0007669"/>
    <property type="project" value="UniProtKB-KW"/>
</dbReference>
<dbReference type="PROSITE" id="PS50991">
    <property type="entry name" value="PYR_CT"/>
    <property type="match status" value="1"/>
</dbReference>
<dbReference type="GO" id="GO:0046951">
    <property type="term" value="P:ketone body biosynthetic process"/>
    <property type="evidence" value="ECO:0007669"/>
    <property type="project" value="TreeGrafter"/>
</dbReference>
<dbReference type="SUPFAM" id="SSF51569">
    <property type="entry name" value="Aldolase"/>
    <property type="match status" value="1"/>
</dbReference>
<sequence>MSLPESVKLVEVGPRDGLQNIPVPIATDDKVRYIDLLTQCGFPEIEVTSFVSPRRIPQLADAQDVSRSINLDSNIMYTALVPNLRGLHNAIHSNYSSIAVFTAASNTFSQKNTQCTMDESIQRFHKMKHVWEEHGLRIRGYISTVWHCPYEGSIPINAVSEVIAKLLDLGIQEISLGDTIGKATTEEVRYTLESILKKWEPSYFALHMHDTFGMAAANIKAGMEFDIATFDSSTGGMGGCPYAEGATGNIASEKVVALCESLGIETGINKSKLDEAS</sequence>
<dbReference type="CDD" id="cd07938">
    <property type="entry name" value="DRE_TIM_HMGL"/>
    <property type="match status" value="1"/>
</dbReference>
<feature type="domain" description="Pyruvate carboxyltransferase" evidence="4">
    <location>
        <begin position="7"/>
        <end position="274"/>
    </location>
</feature>
<dbReference type="Gene3D" id="3.20.20.70">
    <property type="entry name" value="Aldolase class I"/>
    <property type="match status" value="1"/>
</dbReference>
<name>A0A381U428_9ZZZZ</name>
<keyword evidence="2" id="KW-0479">Metal-binding</keyword>